<accession>A0A5J4Q290</accession>
<dbReference type="PROSITE" id="PS51257">
    <property type="entry name" value="PROKAR_LIPOPROTEIN"/>
    <property type="match status" value="1"/>
</dbReference>
<gene>
    <name evidence="1" type="ORF">EZS27_033814</name>
</gene>
<organism evidence="1">
    <name type="scientific">termite gut metagenome</name>
    <dbReference type="NCBI Taxonomy" id="433724"/>
    <lineage>
        <taxon>unclassified sequences</taxon>
        <taxon>metagenomes</taxon>
        <taxon>organismal metagenomes</taxon>
    </lineage>
</organism>
<protein>
    <recommendedName>
        <fullName evidence="2">NigD-like C-terminal beta sandwich domain-containing protein</fullName>
    </recommendedName>
</protein>
<proteinExistence type="predicted"/>
<dbReference type="AlphaFoldDB" id="A0A5J4Q290"/>
<reference evidence="1" key="1">
    <citation type="submission" date="2019-03" db="EMBL/GenBank/DDBJ databases">
        <title>Single cell metagenomics reveals metabolic interactions within the superorganism composed of flagellate Streblomastix strix and complex community of Bacteroidetes bacteria on its surface.</title>
        <authorList>
            <person name="Treitli S.C."/>
            <person name="Kolisko M."/>
            <person name="Husnik F."/>
            <person name="Keeling P."/>
            <person name="Hampl V."/>
        </authorList>
    </citation>
    <scope>NUCLEOTIDE SEQUENCE</scope>
    <source>
        <strain evidence="1">STM</strain>
    </source>
</reference>
<dbReference type="Gene3D" id="2.60.40.2370">
    <property type="entry name" value="NigD-like, C-terminal beta sandwich domain"/>
    <property type="match status" value="1"/>
</dbReference>
<dbReference type="Gene3D" id="2.40.50.500">
    <property type="entry name" value="NigD-like N-terminal OB domain"/>
    <property type="match status" value="1"/>
</dbReference>
<sequence length="264" mass="30095">MKLRGIFLRVMVVFMGVSLTSCLEGNDENKQYAGATLATVEPVGTNYLFRLDTGEKLIPTNGINNPAKLKNVKRVFISYYFDNAEEIDEQELVADFNDRVYHISVIYIFDLEENVALLSEHNATDDSLLTKYNDPIKSIDSLRIKDNYLTLWVNYDMSGEKSHLFTLFRYQGDGVKEGEAGEPDTLEVYLGHNARGDSYYRTTSYELAHSYMEYAPVYYKAFHIKEALPSEATSNLVLKVISRKVSPNNSMDTIPVSYSVNYFN</sequence>
<dbReference type="InterPro" id="IPR038143">
    <property type="entry name" value="NigD-like_C_dom_sf"/>
</dbReference>
<dbReference type="EMBL" id="SNRY01005124">
    <property type="protein sequence ID" value="KAA6315777.1"/>
    <property type="molecule type" value="Genomic_DNA"/>
</dbReference>
<evidence type="ECO:0008006" key="2">
    <source>
        <dbReference type="Google" id="ProtNLM"/>
    </source>
</evidence>
<dbReference type="InterPro" id="IPR038179">
    <property type="entry name" value="NigD-like_N_sf"/>
</dbReference>
<name>A0A5J4Q290_9ZZZZ</name>
<comment type="caution">
    <text evidence="1">The sequence shown here is derived from an EMBL/GenBank/DDBJ whole genome shotgun (WGS) entry which is preliminary data.</text>
</comment>
<evidence type="ECO:0000313" key="1">
    <source>
        <dbReference type="EMBL" id="KAA6315777.1"/>
    </source>
</evidence>